<dbReference type="EMBL" id="BLXT01006250">
    <property type="protein sequence ID" value="GFO30636.1"/>
    <property type="molecule type" value="Genomic_DNA"/>
</dbReference>
<dbReference type="Proteomes" id="UP000735302">
    <property type="component" value="Unassembled WGS sequence"/>
</dbReference>
<comment type="caution">
    <text evidence="1">The sequence shown here is derived from an EMBL/GenBank/DDBJ whole genome shotgun (WGS) entry which is preliminary data.</text>
</comment>
<reference evidence="1 2" key="1">
    <citation type="journal article" date="2021" name="Elife">
        <title>Chloroplast acquisition without the gene transfer in kleptoplastic sea slugs, Plakobranchus ocellatus.</title>
        <authorList>
            <person name="Maeda T."/>
            <person name="Takahashi S."/>
            <person name="Yoshida T."/>
            <person name="Shimamura S."/>
            <person name="Takaki Y."/>
            <person name="Nagai Y."/>
            <person name="Toyoda A."/>
            <person name="Suzuki Y."/>
            <person name="Arimoto A."/>
            <person name="Ishii H."/>
            <person name="Satoh N."/>
            <person name="Nishiyama T."/>
            <person name="Hasebe M."/>
            <person name="Maruyama T."/>
            <person name="Minagawa J."/>
            <person name="Obokata J."/>
            <person name="Shigenobu S."/>
        </authorList>
    </citation>
    <scope>NUCLEOTIDE SEQUENCE [LARGE SCALE GENOMIC DNA]</scope>
</reference>
<name>A0AAV4CD12_9GAST</name>
<organism evidence="1 2">
    <name type="scientific">Plakobranchus ocellatus</name>
    <dbReference type="NCBI Taxonomy" id="259542"/>
    <lineage>
        <taxon>Eukaryota</taxon>
        <taxon>Metazoa</taxon>
        <taxon>Spiralia</taxon>
        <taxon>Lophotrochozoa</taxon>
        <taxon>Mollusca</taxon>
        <taxon>Gastropoda</taxon>
        <taxon>Heterobranchia</taxon>
        <taxon>Euthyneura</taxon>
        <taxon>Panpulmonata</taxon>
        <taxon>Sacoglossa</taxon>
        <taxon>Placobranchoidea</taxon>
        <taxon>Plakobranchidae</taxon>
        <taxon>Plakobranchus</taxon>
    </lineage>
</organism>
<sequence>MRWRPERHRMTRFHVGKDMDGFQHSKGRREPFEATRSRCMPALIVCWCSLIGRVQVCSGGGACNAISPARLNSNYPQSFSSPQYFGRLPPLVLKPSLFSSSPDFLSPAEEGLSQWSEIG</sequence>
<gene>
    <name evidence="1" type="ORF">PoB_005714100</name>
</gene>
<dbReference type="AlphaFoldDB" id="A0AAV4CD12"/>
<accession>A0AAV4CD12</accession>
<evidence type="ECO:0000313" key="1">
    <source>
        <dbReference type="EMBL" id="GFO30636.1"/>
    </source>
</evidence>
<evidence type="ECO:0000313" key="2">
    <source>
        <dbReference type="Proteomes" id="UP000735302"/>
    </source>
</evidence>
<proteinExistence type="predicted"/>
<protein>
    <submittedName>
        <fullName evidence="1">Uncharacterized protein</fullName>
    </submittedName>
</protein>
<keyword evidence="2" id="KW-1185">Reference proteome</keyword>